<dbReference type="EMBL" id="BARU01015833">
    <property type="protein sequence ID" value="GAH55827.1"/>
    <property type="molecule type" value="Genomic_DNA"/>
</dbReference>
<dbReference type="SUPFAM" id="SSF140931">
    <property type="entry name" value="Fic-like"/>
    <property type="match status" value="1"/>
</dbReference>
<gene>
    <name evidence="2" type="ORF">S03H2_26910</name>
</gene>
<evidence type="ECO:0000259" key="1">
    <source>
        <dbReference type="Pfam" id="PF02661"/>
    </source>
</evidence>
<proteinExistence type="predicted"/>
<feature type="non-terminal residue" evidence="2">
    <location>
        <position position="1"/>
    </location>
</feature>
<dbReference type="Pfam" id="PF02661">
    <property type="entry name" value="Fic"/>
    <property type="match status" value="1"/>
</dbReference>
<accession>X1GF31</accession>
<feature type="non-terminal residue" evidence="2">
    <location>
        <position position="74"/>
    </location>
</feature>
<evidence type="ECO:0000313" key="2">
    <source>
        <dbReference type="EMBL" id="GAH55827.1"/>
    </source>
</evidence>
<sequence>YRAIHRHLFQDIYSWAGRYRTVRTAKGGNWFCFPEHIDHQMTVLFRKLDAAPFKPGADFGAFAAAAAEFMGDLN</sequence>
<reference evidence="2" key="1">
    <citation type="journal article" date="2014" name="Front. Microbiol.">
        <title>High frequency of phylogenetically diverse reductive dehalogenase-homologous genes in deep subseafloor sedimentary metagenomes.</title>
        <authorList>
            <person name="Kawai M."/>
            <person name="Futagami T."/>
            <person name="Toyoda A."/>
            <person name="Takaki Y."/>
            <person name="Nishi S."/>
            <person name="Hori S."/>
            <person name="Arai W."/>
            <person name="Tsubouchi T."/>
            <person name="Morono Y."/>
            <person name="Uchiyama I."/>
            <person name="Ito T."/>
            <person name="Fujiyama A."/>
            <person name="Inagaki F."/>
            <person name="Takami H."/>
        </authorList>
    </citation>
    <scope>NUCLEOTIDE SEQUENCE</scope>
    <source>
        <strain evidence="2">Expedition CK06-06</strain>
    </source>
</reference>
<feature type="domain" description="Fido" evidence="1">
    <location>
        <begin position="2"/>
        <end position="69"/>
    </location>
</feature>
<dbReference type="InterPro" id="IPR003812">
    <property type="entry name" value="Fido"/>
</dbReference>
<protein>
    <recommendedName>
        <fullName evidence="1">Fido domain-containing protein</fullName>
    </recommendedName>
</protein>
<dbReference type="Gene3D" id="1.10.3290.10">
    <property type="entry name" value="Fido-like domain"/>
    <property type="match status" value="1"/>
</dbReference>
<comment type="caution">
    <text evidence="2">The sequence shown here is derived from an EMBL/GenBank/DDBJ whole genome shotgun (WGS) entry which is preliminary data.</text>
</comment>
<dbReference type="InterPro" id="IPR036597">
    <property type="entry name" value="Fido-like_dom_sf"/>
</dbReference>
<dbReference type="AlphaFoldDB" id="X1GF31"/>
<name>X1GF31_9ZZZZ</name>
<organism evidence="2">
    <name type="scientific">marine sediment metagenome</name>
    <dbReference type="NCBI Taxonomy" id="412755"/>
    <lineage>
        <taxon>unclassified sequences</taxon>
        <taxon>metagenomes</taxon>
        <taxon>ecological metagenomes</taxon>
    </lineage>
</organism>